<comment type="caution">
    <text evidence="1">The sequence shown here is derived from an EMBL/GenBank/DDBJ whole genome shotgun (WGS) entry which is preliminary data.</text>
</comment>
<reference evidence="1 2" key="1">
    <citation type="journal article" date="2020" name="Cell">
        <title>Large-Scale Comparative Analyses of Tick Genomes Elucidate Their Genetic Diversity and Vector Capacities.</title>
        <authorList>
            <consortium name="Tick Genome and Microbiome Consortium (TIGMIC)"/>
            <person name="Jia N."/>
            <person name="Wang J."/>
            <person name="Shi W."/>
            <person name="Du L."/>
            <person name="Sun Y."/>
            <person name="Zhan W."/>
            <person name="Jiang J.F."/>
            <person name="Wang Q."/>
            <person name="Zhang B."/>
            <person name="Ji P."/>
            <person name="Bell-Sakyi L."/>
            <person name="Cui X.M."/>
            <person name="Yuan T.T."/>
            <person name="Jiang B.G."/>
            <person name="Yang W.F."/>
            <person name="Lam T.T."/>
            <person name="Chang Q.C."/>
            <person name="Ding S.J."/>
            <person name="Wang X.J."/>
            <person name="Zhu J.G."/>
            <person name="Ruan X.D."/>
            <person name="Zhao L."/>
            <person name="Wei J.T."/>
            <person name="Ye R.Z."/>
            <person name="Que T.C."/>
            <person name="Du C.H."/>
            <person name="Zhou Y.H."/>
            <person name="Cheng J.X."/>
            <person name="Dai P.F."/>
            <person name="Guo W.B."/>
            <person name="Han X.H."/>
            <person name="Huang E.J."/>
            <person name="Li L.F."/>
            <person name="Wei W."/>
            <person name="Gao Y.C."/>
            <person name="Liu J.Z."/>
            <person name="Shao H.Z."/>
            <person name="Wang X."/>
            <person name="Wang C.C."/>
            <person name="Yang T.C."/>
            <person name="Huo Q.B."/>
            <person name="Li W."/>
            <person name="Chen H.Y."/>
            <person name="Chen S.E."/>
            <person name="Zhou L.G."/>
            <person name="Ni X.B."/>
            <person name="Tian J.H."/>
            <person name="Sheng Y."/>
            <person name="Liu T."/>
            <person name="Pan Y.S."/>
            <person name="Xia L.Y."/>
            <person name="Li J."/>
            <person name="Zhao F."/>
            <person name="Cao W.C."/>
        </authorList>
    </citation>
    <scope>NUCLEOTIDE SEQUENCE [LARGE SCALE GENOMIC DNA]</scope>
    <source>
        <strain evidence="1">Iper-2018</strain>
    </source>
</reference>
<accession>A0AC60PBR9</accession>
<name>A0AC60PBR9_IXOPE</name>
<feature type="non-terminal residue" evidence="1">
    <location>
        <position position="71"/>
    </location>
</feature>
<dbReference type="Proteomes" id="UP000805193">
    <property type="component" value="Unassembled WGS sequence"/>
</dbReference>
<evidence type="ECO:0000313" key="2">
    <source>
        <dbReference type="Proteomes" id="UP000805193"/>
    </source>
</evidence>
<organism evidence="1 2">
    <name type="scientific">Ixodes persulcatus</name>
    <name type="common">Taiga tick</name>
    <dbReference type="NCBI Taxonomy" id="34615"/>
    <lineage>
        <taxon>Eukaryota</taxon>
        <taxon>Metazoa</taxon>
        <taxon>Ecdysozoa</taxon>
        <taxon>Arthropoda</taxon>
        <taxon>Chelicerata</taxon>
        <taxon>Arachnida</taxon>
        <taxon>Acari</taxon>
        <taxon>Parasitiformes</taxon>
        <taxon>Ixodida</taxon>
        <taxon>Ixodoidea</taxon>
        <taxon>Ixodidae</taxon>
        <taxon>Ixodinae</taxon>
        <taxon>Ixodes</taxon>
    </lineage>
</organism>
<evidence type="ECO:0000313" key="1">
    <source>
        <dbReference type="EMBL" id="KAG0417022.1"/>
    </source>
</evidence>
<proteinExistence type="predicted"/>
<feature type="non-terminal residue" evidence="1">
    <location>
        <position position="1"/>
    </location>
</feature>
<sequence length="71" mass="7767">ARKCDREHRFPTCAAADFGLFPLPAYKHWHSTDGLEVNYGLQKAATASVQLGRGAGTTMSLSLTQFLLLTQ</sequence>
<dbReference type="EMBL" id="JABSTQ010010896">
    <property type="protein sequence ID" value="KAG0417022.1"/>
    <property type="molecule type" value="Genomic_DNA"/>
</dbReference>
<gene>
    <name evidence="1" type="ORF">HPB47_005946</name>
</gene>
<keyword evidence="2" id="KW-1185">Reference proteome</keyword>
<protein>
    <submittedName>
        <fullName evidence="1">Uncharacterized protein</fullName>
    </submittedName>
</protein>